<feature type="transmembrane region" description="Helical" evidence="7">
    <location>
        <begin position="368"/>
        <end position="391"/>
    </location>
</feature>
<feature type="transmembrane region" description="Helical" evidence="7">
    <location>
        <begin position="126"/>
        <end position="146"/>
    </location>
</feature>
<dbReference type="GO" id="GO:0005886">
    <property type="term" value="C:plasma membrane"/>
    <property type="evidence" value="ECO:0007669"/>
    <property type="project" value="UniProtKB-SubCell"/>
</dbReference>
<dbReference type="EMBL" id="JADEXP010000347">
    <property type="protein sequence ID" value="MBE9069957.1"/>
    <property type="molecule type" value="Genomic_DNA"/>
</dbReference>
<keyword evidence="5 7" id="KW-1133">Transmembrane helix</keyword>
<feature type="transmembrane region" description="Helical" evidence="7">
    <location>
        <begin position="421"/>
        <end position="443"/>
    </location>
</feature>
<keyword evidence="4 7" id="KW-0812">Transmembrane</keyword>
<accession>A0A928ZYU3</accession>
<evidence type="ECO:0000313" key="8">
    <source>
        <dbReference type="EMBL" id="MBE9069957.1"/>
    </source>
</evidence>
<feature type="transmembrane region" description="Helical" evidence="7">
    <location>
        <begin position="308"/>
        <end position="327"/>
    </location>
</feature>
<feature type="transmembrane region" description="Helical" evidence="7">
    <location>
        <begin position="333"/>
        <end position="356"/>
    </location>
</feature>
<evidence type="ECO:0000256" key="3">
    <source>
        <dbReference type="ARBA" id="ARBA00022475"/>
    </source>
</evidence>
<evidence type="ECO:0000256" key="4">
    <source>
        <dbReference type="ARBA" id="ARBA00022692"/>
    </source>
</evidence>
<dbReference type="Proteomes" id="UP000615026">
    <property type="component" value="Unassembled WGS sequence"/>
</dbReference>
<dbReference type="AlphaFoldDB" id="A0A928ZYU3"/>
<comment type="subcellular location">
    <subcellularLocation>
        <location evidence="1">Cell membrane</location>
        <topology evidence="1">Multi-pass membrane protein</topology>
    </subcellularLocation>
</comment>
<keyword evidence="2" id="KW-0813">Transport</keyword>
<dbReference type="GO" id="GO:0022857">
    <property type="term" value="F:transmembrane transporter activity"/>
    <property type="evidence" value="ECO:0007669"/>
    <property type="project" value="InterPro"/>
</dbReference>
<sequence>MASEQPSQSSDSDSSDIQIPWLYRLFSLPPQIKNFILFWFGQSLSQIGTRLTGFGLGIWVYQNTQAVTQLSLVFFITMLPGVVLTPLVGALVDRWNRRWIIFFSDCGAAVVTAALLLLQMSGSLQIWHTYISAFATSLCGCFQMVAKGAAIPMMVSKQQLGRVNGMLQFSSALSEISAPALAGFLVGTLNLSGLLCLDLGSYAIGLSTLLFVSIPQPEPDTSSFQDRSLLKEIFQGWNVISSQVALLILLGFMGLYFFVNGMAQVLLNPLVLSFSSAQTFGSVMSLGGIGMVIGSILMSIWGGGHHALQNLFVASFIGSVGLVIAGTRQSIPIISLGLFISFLTLPIIMGTSQTIWQRCARLSHQGRVLSLVGTFTGLLATIGTISASPLADVVLEPMLAKDGLLASTVGQLIGIGGGRGIGFLMILAGSLLAIVSLAVYVYVRCLNLDSTLLESQEIVESEPLVTT</sequence>
<evidence type="ECO:0000256" key="5">
    <source>
        <dbReference type="ARBA" id="ARBA00022989"/>
    </source>
</evidence>
<name>A0A928ZYU3_LEPEC</name>
<dbReference type="InterPro" id="IPR036259">
    <property type="entry name" value="MFS_trans_sf"/>
</dbReference>
<proteinExistence type="predicted"/>
<dbReference type="PANTHER" id="PTHR43266:SF2">
    <property type="entry name" value="MAJOR FACILITATOR SUPERFAMILY (MFS) PROFILE DOMAIN-CONTAINING PROTEIN"/>
    <property type="match status" value="1"/>
</dbReference>
<dbReference type="Pfam" id="PF07690">
    <property type="entry name" value="MFS_1"/>
    <property type="match status" value="1"/>
</dbReference>
<comment type="caution">
    <text evidence="8">The sequence shown here is derived from an EMBL/GenBank/DDBJ whole genome shotgun (WGS) entry which is preliminary data.</text>
</comment>
<keyword evidence="3" id="KW-1003">Cell membrane</keyword>
<feature type="transmembrane region" description="Helical" evidence="7">
    <location>
        <begin position="236"/>
        <end position="259"/>
    </location>
</feature>
<feature type="transmembrane region" description="Helical" evidence="7">
    <location>
        <begin position="72"/>
        <end position="92"/>
    </location>
</feature>
<keyword evidence="6 7" id="KW-0472">Membrane</keyword>
<organism evidence="8 9">
    <name type="scientific">Leptolyngbya cf. ectocarpi LEGE 11479</name>
    <dbReference type="NCBI Taxonomy" id="1828722"/>
    <lineage>
        <taxon>Bacteria</taxon>
        <taxon>Bacillati</taxon>
        <taxon>Cyanobacteriota</taxon>
        <taxon>Cyanophyceae</taxon>
        <taxon>Leptolyngbyales</taxon>
        <taxon>Leptolyngbyaceae</taxon>
        <taxon>Leptolyngbya group</taxon>
        <taxon>Leptolyngbya</taxon>
    </lineage>
</organism>
<evidence type="ECO:0000313" key="9">
    <source>
        <dbReference type="Proteomes" id="UP000615026"/>
    </source>
</evidence>
<gene>
    <name evidence="8" type="ORF">IQ260_25275</name>
</gene>
<feature type="transmembrane region" description="Helical" evidence="7">
    <location>
        <begin position="99"/>
        <end position="120"/>
    </location>
</feature>
<dbReference type="CDD" id="cd06173">
    <property type="entry name" value="MFS_MefA_like"/>
    <property type="match status" value="1"/>
</dbReference>
<reference evidence="8" key="1">
    <citation type="submission" date="2020-10" db="EMBL/GenBank/DDBJ databases">
        <authorList>
            <person name="Castelo-Branco R."/>
            <person name="Eusebio N."/>
            <person name="Adriana R."/>
            <person name="Vieira A."/>
            <person name="Brugerolle De Fraissinette N."/>
            <person name="Rezende De Castro R."/>
            <person name="Schneider M.P."/>
            <person name="Vasconcelos V."/>
            <person name="Leao P.N."/>
        </authorList>
    </citation>
    <scope>NUCLEOTIDE SEQUENCE</scope>
    <source>
        <strain evidence="8">LEGE 11479</strain>
    </source>
</reference>
<dbReference type="Gene3D" id="1.20.1250.20">
    <property type="entry name" value="MFS general substrate transporter like domains"/>
    <property type="match status" value="1"/>
</dbReference>
<dbReference type="SUPFAM" id="SSF103473">
    <property type="entry name" value="MFS general substrate transporter"/>
    <property type="match status" value="1"/>
</dbReference>
<evidence type="ECO:0000256" key="1">
    <source>
        <dbReference type="ARBA" id="ARBA00004651"/>
    </source>
</evidence>
<keyword evidence="9" id="KW-1185">Reference proteome</keyword>
<evidence type="ECO:0000256" key="7">
    <source>
        <dbReference type="SAM" id="Phobius"/>
    </source>
</evidence>
<dbReference type="PANTHER" id="PTHR43266">
    <property type="entry name" value="MACROLIDE-EFFLUX PROTEIN"/>
    <property type="match status" value="1"/>
</dbReference>
<evidence type="ECO:0000256" key="2">
    <source>
        <dbReference type="ARBA" id="ARBA00022448"/>
    </source>
</evidence>
<feature type="transmembrane region" description="Helical" evidence="7">
    <location>
        <begin position="279"/>
        <end position="301"/>
    </location>
</feature>
<dbReference type="RefSeq" id="WP_193995844.1">
    <property type="nucleotide sequence ID" value="NZ_JADEXP010000347.1"/>
</dbReference>
<protein>
    <submittedName>
        <fullName evidence="8">MFS transporter</fullName>
    </submittedName>
</protein>
<evidence type="ECO:0000256" key="6">
    <source>
        <dbReference type="ARBA" id="ARBA00023136"/>
    </source>
</evidence>
<dbReference type="InterPro" id="IPR011701">
    <property type="entry name" value="MFS"/>
</dbReference>